<proteinExistence type="predicted"/>
<evidence type="ECO:0000256" key="1">
    <source>
        <dbReference type="SAM" id="Phobius"/>
    </source>
</evidence>
<accession>A0AAT9HYY0</accession>
<sequence>MRYGALITLLTLSGLVILALVREQTGTQGFLVGLGLAVLPVPLLLAAFRWLDRVDPAPGGICCSRSPGVPARRR</sequence>
<evidence type="ECO:0000313" key="2">
    <source>
        <dbReference type="EMBL" id="BFO22781.1"/>
    </source>
</evidence>
<evidence type="ECO:0008006" key="3">
    <source>
        <dbReference type="Google" id="ProtNLM"/>
    </source>
</evidence>
<reference evidence="2" key="1">
    <citation type="submission" date="2024-06" db="EMBL/GenBank/DDBJ databases">
        <authorList>
            <consortium name="consrtm"/>
            <person name="Uemura M."/>
            <person name="Terahara T."/>
        </authorList>
    </citation>
    <scope>NUCLEOTIDE SEQUENCE</scope>
    <source>
        <strain evidence="2">KM77-8</strain>
    </source>
</reference>
<gene>
    <name evidence="2" type="ORF">SHKM778_91690</name>
</gene>
<dbReference type="EMBL" id="AP035768">
    <property type="protein sequence ID" value="BFO22781.1"/>
    <property type="molecule type" value="Genomic_DNA"/>
</dbReference>
<keyword evidence="1" id="KW-1133">Transmembrane helix</keyword>
<protein>
    <recommendedName>
        <fullName evidence="3">PrsW family intramembrane metalloprotease</fullName>
    </recommendedName>
</protein>
<reference evidence="2" key="2">
    <citation type="submission" date="2024-07" db="EMBL/GenBank/DDBJ databases">
        <title>Streptomyces haneummycinica sp. nov., a new antibiotic-producing actinobacterium isolated from marine sediment.</title>
        <authorList>
            <person name="Uemura M."/>
            <person name="Hamada M."/>
            <person name="Hirano S."/>
            <person name="Kobayashi K."/>
            <person name="Ohshiro T."/>
            <person name="Kobayashi T."/>
            <person name="Terahara T."/>
        </authorList>
    </citation>
    <scope>NUCLEOTIDE SEQUENCE</scope>
    <source>
        <strain evidence="2">KM77-8</strain>
    </source>
</reference>
<keyword evidence="1" id="KW-0812">Transmembrane</keyword>
<name>A0AAT9HYY0_9ACTN</name>
<organism evidence="2">
    <name type="scientific">Streptomyces haneummycinicus</name>
    <dbReference type="NCBI Taxonomy" id="3074435"/>
    <lineage>
        <taxon>Bacteria</taxon>
        <taxon>Bacillati</taxon>
        <taxon>Actinomycetota</taxon>
        <taxon>Actinomycetes</taxon>
        <taxon>Kitasatosporales</taxon>
        <taxon>Streptomycetaceae</taxon>
        <taxon>Streptomyces</taxon>
    </lineage>
</organism>
<dbReference type="AlphaFoldDB" id="A0AAT9HYY0"/>
<feature type="transmembrane region" description="Helical" evidence="1">
    <location>
        <begin position="29"/>
        <end position="48"/>
    </location>
</feature>
<keyword evidence="1" id="KW-0472">Membrane</keyword>